<evidence type="ECO:0000313" key="6">
    <source>
        <dbReference type="EMBL" id="KAL3280214.1"/>
    </source>
</evidence>
<keyword evidence="7" id="KW-1185">Reference proteome</keyword>
<evidence type="ECO:0000256" key="1">
    <source>
        <dbReference type="ARBA" id="ARBA00004141"/>
    </source>
</evidence>
<gene>
    <name evidence="6" type="ORF">HHI36_017714</name>
</gene>
<organism evidence="6 7">
    <name type="scientific">Cryptolaemus montrouzieri</name>
    <dbReference type="NCBI Taxonomy" id="559131"/>
    <lineage>
        <taxon>Eukaryota</taxon>
        <taxon>Metazoa</taxon>
        <taxon>Ecdysozoa</taxon>
        <taxon>Arthropoda</taxon>
        <taxon>Hexapoda</taxon>
        <taxon>Insecta</taxon>
        <taxon>Pterygota</taxon>
        <taxon>Neoptera</taxon>
        <taxon>Endopterygota</taxon>
        <taxon>Coleoptera</taxon>
        <taxon>Polyphaga</taxon>
        <taxon>Cucujiformia</taxon>
        <taxon>Coccinelloidea</taxon>
        <taxon>Coccinellidae</taxon>
        <taxon>Scymninae</taxon>
        <taxon>Scymnini</taxon>
        <taxon>Cryptolaemus</taxon>
    </lineage>
</organism>
<comment type="caution">
    <text evidence="6">The sequence shown here is derived from an EMBL/GenBank/DDBJ whole genome shotgun (WGS) entry which is preliminary data.</text>
</comment>
<feature type="non-terminal residue" evidence="6">
    <location>
        <position position="144"/>
    </location>
</feature>
<name>A0ABD2NNN7_9CUCU</name>
<evidence type="ECO:0000256" key="3">
    <source>
        <dbReference type="ARBA" id="ARBA00022989"/>
    </source>
</evidence>
<keyword evidence="3 5" id="KW-1133">Transmembrane helix</keyword>
<keyword evidence="4 5" id="KW-0472">Membrane</keyword>
<dbReference type="PANTHER" id="PTHR10924:SF4">
    <property type="entry name" value="GH15861P"/>
    <property type="match status" value="1"/>
</dbReference>
<proteinExistence type="predicted"/>
<dbReference type="PANTHER" id="PTHR10924">
    <property type="entry name" value="MAJOR FACILITATOR SUPERFAMILY PROTEIN-RELATED"/>
    <property type="match status" value="1"/>
</dbReference>
<feature type="transmembrane region" description="Helical" evidence="5">
    <location>
        <begin position="7"/>
        <end position="29"/>
    </location>
</feature>
<evidence type="ECO:0000256" key="4">
    <source>
        <dbReference type="ARBA" id="ARBA00023136"/>
    </source>
</evidence>
<protein>
    <recommendedName>
        <fullName evidence="8">Major facilitator superfamily (MFS) profile domain-containing protein</fullName>
    </recommendedName>
</protein>
<evidence type="ECO:0008006" key="8">
    <source>
        <dbReference type="Google" id="ProtNLM"/>
    </source>
</evidence>
<accession>A0ABD2NNN7</accession>
<dbReference type="GO" id="GO:0016020">
    <property type="term" value="C:membrane"/>
    <property type="evidence" value="ECO:0007669"/>
    <property type="project" value="UniProtKB-SubCell"/>
</dbReference>
<dbReference type="Proteomes" id="UP001516400">
    <property type="component" value="Unassembled WGS sequence"/>
</dbReference>
<reference evidence="6 7" key="1">
    <citation type="journal article" date="2021" name="BMC Biol.">
        <title>Horizontally acquired antibacterial genes associated with adaptive radiation of ladybird beetles.</title>
        <authorList>
            <person name="Li H.S."/>
            <person name="Tang X.F."/>
            <person name="Huang Y.H."/>
            <person name="Xu Z.Y."/>
            <person name="Chen M.L."/>
            <person name="Du X.Y."/>
            <person name="Qiu B.Y."/>
            <person name="Chen P.T."/>
            <person name="Zhang W."/>
            <person name="Slipinski A."/>
            <person name="Escalona H.E."/>
            <person name="Waterhouse R.M."/>
            <person name="Zwick A."/>
            <person name="Pang H."/>
        </authorList>
    </citation>
    <scope>NUCLEOTIDE SEQUENCE [LARGE SCALE GENOMIC DNA]</scope>
    <source>
        <strain evidence="6">SYSU2018</strain>
    </source>
</reference>
<feature type="non-terminal residue" evidence="6">
    <location>
        <position position="1"/>
    </location>
</feature>
<dbReference type="EMBL" id="JABFTP020000124">
    <property type="protein sequence ID" value="KAL3280214.1"/>
    <property type="molecule type" value="Genomic_DNA"/>
</dbReference>
<keyword evidence="2 5" id="KW-0812">Transmembrane</keyword>
<feature type="transmembrane region" description="Helical" evidence="5">
    <location>
        <begin position="41"/>
        <end position="65"/>
    </location>
</feature>
<evidence type="ECO:0000313" key="7">
    <source>
        <dbReference type="Proteomes" id="UP001516400"/>
    </source>
</evidence>
<comment type="subcellular location">
    <subcellularLocation>
        <location evidence="1">Membrane</location>
        <topology evidence="1">Multi-pass membrane protein</topology>
    </subcellularLocation>
</comment>
<dbReference type="InterPro" id="IPR049680">
    <property type="entry name" value="FLVCR1-2_SLC49-like"/>
</dbReference>
<dbReference type="Gene3D" id="1.20.1250.20">
    <property type="entry name" value="MFS general substrate transporter like domains"/>
    <property type="match status" value="1"/>
</dbReference>
<dbReference type="SUPFAM" id="SSF103473">
    <property type="entry name" value="MFS general substrate transporter"/>
    <property type="match status" value="1"/>
</dbReference>
<dbReference type="InterPro" id="IPR036259">
    <property type="entry name" value="MFS_trans_sf"/>
</dbReference>
<dbReference type="AlphaFoldDB" id="A0ABD2NNN7"/>
<evidence type="ECO:0000256" key="2">
    <source>
        <dbReference type="ARBA" id="ARBA00022692"/>
    </source>
</evidence>
<sequence>FGYRWIIIAIYALLNIVSSFQFMQFTIIADIVERYYDVNSFLGKMTGTIFLISFIAFCIPVGYIVRNTTLRTSALISIGLTAAGNCLKLLAVSPNSFSWVLTSQFLCGIAQVFMLITPARVANRWFGANELSTAGAMGIFGNQL</sequence>
<evidence type="ECO:0000256" key="5">
    <source>
        <dbReference type="SAM" id="Phobius"/>
    </source>
</evidence>